<dbReference type="CDD" id="cd00082">
    <property type="entry name" value="HisKA"/>
    <property type="match status" value="1"/>
</dbReference>
<evidence type="ECO:0000256" key="8">
    <source>
        <dbReference type="ARBA" id="ARBA00022989"/>
    </source>
</evidence>
<keyword evidence="4" id="KW-0597">Phosphoprotein</keyword>
<evidence type="ECO:0000256" key="4">
    <source>
        <dbReference type="ARBA" id="ARBA00022553"/>
    </source>
</evidence>
<dbReference type="SMART" id="SM01079">
    <property type="entry name" value="CHASE"/>
    <property type="match status" value="1"/>
</dbReference>
<feature type="transmembrane region" description="Helical" evidence="10">
    <location>
        <begin position="319"/>
        <end position="340"/>
    </location>
</feature>
<evidence type="ECO:0000256" key="7">
    <source>
        <dbReference type="ARBA" id="ARBA00022777"/>
    </source>
</evidence>
<evidence type="ECO:0000256" key="1">
    <source>
        <dbReference type="ARBA" id="ARBA00000085"/>
    </source>
</evidence>
<dbReference type="EMBL" id="CP080635">
    <property type="protein sequence ID" value="QYX74791.1"/>
    <property type="molecule type" value="Genomic_DNA"/>
</dbReference>
<evidence type="ECO:0000313" key="15">
    <source>
        <dbReference type="Proteomes" id="UP000827084"/>
    </source>
</evidence>
<keyword evidence="8 10" id="KW-1133">Transmembrane helix</keyword>
<evidence type="ECO:0000256" key="2">
    <source>
        <dbReference type="ARBA" id="ARBA00004370"/>
    </source>
</evidence>
<feature type="transmembrane region" description="Helical" evidence="10">
    <location>
        <begin position="16"/>
        <end position="42"/>
    </location>
</feature>
<dbReference type="InterPro" id="IPR013767">
    <property type="entry name" value="PAS_fold"/>
</dbReference>
<comment type="catalytic activity">
    <reaction evidence="1">
        <text>ATP + protein L-histidine = ADP + protein N-phospho-L-histidine.</text>
        <dbReference type="EC" id="2.7.13.3"/>
    </reaction>
</comment>
<dbReference type="InterPro" id="IPR003661">
    <property type="entry name" value="HisK_dim/P_dom"/>
</dbReference>
<dbReference type="SUPFAM" id="SSF55785">
    <property type="entry name" value="PYP-like sensor domain (PAS domain)"/>
    <property type="match status" value="1"/>
</dbReference>
<dbReference type="InterPro" id="IPR004358">
    <property type="entry name" value="Sig_transdc_His_kin-like_C"/>
</dbReference>
<evidence type="ECO:0000256" key="9">
    <source>
        <dbReference type="ARBA" id="ARBA00023136"/>
    </source>
</evidence>
<keyword evidence="6 10" id="KW-0812">Transmembrane</keyword>
<sequence length="717" mass="81841">MHKDDFPKYFDSPKNFYFSVLSSSWMVITAALFFMGVSWYVLEVYLRDRGEERFNNNVQELIEAVNSRMIVYEQVLRGGIGLFLASDGVTREEWQTYVVNARLIEYYPGIQGFGYTPLLTPETLEAHVNQVRSEGFSEYNVYPQGERDLYCVIQYLEPFDWRNQRAFGFDMCSETNRRSAILSSIATGMPTISGKVILVQETQDNTQSGFLMYLPLYQGQATTDEERKQRAVGVIYAAFRMDDLMQGIMGNRFSGLTLAIYDGENANAESLMFTSNKLLPSPQDLFYQSQTAIIEGRVWRLDISSESAFISSSEQTQSFWLQLIGCGFILALFYSVVVMARNRYQESRLTSELIANEKRFRLVIEASPSALFMIDRTGVITLVNTHAERLFGYAREELLGHSINMLLPKGLWDIHQQHMSNYLVQPIAKNMSMRDDLFGCCKDGSRLAIEVGLTPIHFSNGLSILATINNVSERKRVEIQRAQHTKELERINQELDRFAYIASHDLKSPLRGIEQLTSWLAEDLVDNTNENVQKYLGLIQNRIHRMVLLLDGLLMFSRIGRVDAEIVEVDARQLIEDMFELVAPPQGFELLLEGEFPSFKTVKTLLELVVRNLMSNAIKHHDRDTGVIKVQCEPKGDVYWFSVVDDGPGISKAYHGKVFEMFQTLKPRDEVEGSGLGLSLVKKTIESLGGEIKLESEGRGCRFRFSWPVRIVNKEVL</sequence>
<keyword evidence="5" id="KW-0808">Transferase</keyword>
<dbReference type="EC" id="2.7.13.3" evidence="3"/>
<dbReference type="Pfam" id="PF02518">
    <property type="entry name" value="HATPase_c"/>
    <property type="match status" value="1"/>
</dbReference>
<feature type="domain" description="PAS" evidence="12">
    <location>
        <begin position="356"/>
        <end position="409"/>
    </location>
</feature>
<dbReference type="SMART" id="SM00387">
    <property type="entry name" value="HATPase_c"/>
    <property type="match status" value="1"/>
</dbReference>
<dbReference type="PROSITE" id="PS50112">
    <property type="entry name" value="PAS"/>
    <property type="match status" value="1"/>
</dbReference>
<dbReference type="InterPro" id="IPR052162">
    <property type="entry name" value="Sensor_kinase/Photoreceptor"/>
</dbReference>
<dbReference type="PRINTS" id="PR00344">
    <property type="entry name" value="BCTRLSENSOR"/>
</dbReference>
<name>A0ABX8XHS9_SHEPU</name>
<dbReference type="InterPro" id="IPR036890">
    <property type="entry name" value="HATPase_C_sf"/>
</dbReference>
<comment type="subcellular location">
    <subcellularLocation>
        <location evidence="2">Membrane</location>
    </subcellularLocation>
</comment>
<dbReference type="CDD" id="cd00075">
    <property type="entry name" value="HATPase"/>
    <property type="match status" value="1"/>
</dbReference>
<dbReference type="SMART" id="SM00388">
    <property type="entry name" value="HisKA"/>
    <property type="match status" value="1"/>
</dbReference>
<dbReference type="PANTHER" id="PTHR43304">
    <property type="entry name" value="PHYTOCHROME-LIKE PROTEIN CPH1"/>
    <property type="match status" value="1"/>
</dbReference>
<dbReference type="Pfam" id="PF03924">
    <property type="entry name" value="CHASE"/>
    <property type="match status" value="1"/>
</dbReference>
<dbReference type="InterPro" id="IPR006189">
    <property type="entry name" value="CHASE_dom"/>
</dbReference>
<gene>
    <name evidence="14" type="ORF">K3G22_16585</name>
</gene>
<proteinExistence type="predicted"/>
<evidence type="ECO:0000256" key="6">
    <source>
        <dbReference type="ARBA" id="ARBA00022692"/>
    </source>
</evidence>
<dbReference type="SUPFAM" id="SSF55874">
    <property type="entry name" value="ATPase domain of HSP90 chaperone/DNA topoisomerase II/histidine kinase"/>
    <property type="match status" value="1"/>
</dbReference>
<dbReference type="InterPro" id="IPR000014">
    <property type="entry name" value="PAS"/>
</dbReference>
<protein>
    <recommendedName>
        <fullName evidence="3">histidine kinase</fullName>
        <ecNumber evidence="3">2.7.13.3</ecNumber>
    </recommendedName>
</protein>
<feature type="domain" description="Histidine kinase" evidence="11">
    <location>
        <begin position="501"/>
        <end position="711"/>
    </location>
</feature>
<dbReference type="RefSeq" id="WP_206191709.1">
    <property type="nucleotide sequence ID" value="NZ_CP070865.1"/>
</dbReference>
<dbReference type="Proteomes" id="UP000827084">
    <property type="component" value="Chromosome"/>
</dbReference>
<dbReference type="Pfam" id="PF00512">
    <property type="entry name" value="HisKA"/>
    <property type="match status" value="1"/>
</dbReference>
<dbReference type="InterPro" id="IPR042240">
    <property type="entry name" value="CHASE_sf"/>
</dbReference>
<feature type="domain" description="CHASE" evidence="13">
    <location>
        <begin position="85"/>
        <end position="302"/>
    </location>
</feature>
<dbReference type="SMART" id="SM00091">
    <property type="entry name" value="PAS"/>
    <property type="match status" value="1"/>
</dbReference>
<dbReference type="InterPro" id="IPR035965">
    <property type="entry name" value="PAS-like_dom_sf"/>
</dbReference>
<evidence type="ECO:0000256" key="10">
    <source>
        <dbReference type="SAM" id="Phobius"/>
    </source>
</evidence>
<dbReference type="PROSITE" id="PS50839">
    <property type="entry name" value="CHASE"/>
    <property type="match status" value="1"/>
</dbReference>
<keyword evidence="7" id="KW-0418">Kinase</keyword>
<evidence type="ECO:0000259" key="13">
    <source>
        <dbReference type="PROSITE" id="PS50839"/>
    </source>
</evidence>
<organism evidence="14 15">
    <name type="scientific">Shewanella putrefaciens</name>
    <name type="common">Pseudomonas putrefaciens</name>
    <dbReference type="NCBI Taxonomy" id="24"/>
    <lineage>
        <taxon>Bacteria</taxon>
        <taxon>Pseudomonadati</taxon>
        <taxon>Pseudomonadota</taxon>
        <taxon>Gammaproteobacteria</taxon>
        <taxon>Alteromonadales</taxon>
        <taxon>Shewanellaceae</taxon>
        <taxon>Shewanella</taxon>
    </lineage>
</organism>
<evidence type="ECO:0000256" key="5">
    <source>
        <dbReference type="ARBA" id="ARBA00022679"/>
    </source>
</evidence>
<dbReference type="PANTHER" id="PTHR43304:SF1">
    <property type="entry name" value="PAC DOMAIN-CONTAINING PROTEIN"/>
    <property type="match status" value="1"/>
</dbReference>
<dbReference type="Gene3D" id="1.10.287.130">
    <property type="match status" value="1"/>
</dbReference>
<dbReference type="CDD" id="cd00130">
    <property type="entry name" value="PAS"/>
    <property type="match status" value="1"/>
</dbReference>
<dbReference type="Gene3D" id="3.30.450.20">
    <property type="entry name" value="PAS domain"/>
    <property type="match status" value="1"/>
</dbReference>
<dbReference type="InterPro" id="IPR003594">
    <property type="entry name" value="HATPase_dom"/>
</dbReference>
<dbReference type="Gene3D" id="3.30.450.350">
    <property type="entry name" value="CHASE domain"/>
    <property type="match status" value="1"/>
</dbReference>
<evidence type="ECO:0000256" key="3">
    <source>
        <dbReference type="ARBA" id="ARBA00012438"/>
    </source>
</evidence>
<keyword evidence="15" id="KW-1185">Reference proteome</keyword>
<evidence type="ECO:0000259" key="12">
    <source>
        <dbReference type="PROSITE" id="PS50112"/>
    </source>
</evidence>
<reference evidence="14 15" key="1">
    <citation type="submission" date="2021-08" db="EMBL/GenBank/DDBJ databases">
        <title>Shewanella putrefaciens YZ-J, complete genome.</title>
        <authorList>
            <person name="Yi Z."/>
        </authorList>
    </citation>
    <scope>NUCLEOTIDE SEQUENCE [LARGE SCALE GENOMIC DNA]</scope>
    <source>
        <strain evidence="14 15">YZ-J</strain>
    </source>
</reference>
<dbReference type="PROSITE" id="PS50109">
    <property type="entry name" value="HIS_KIN"/>
    <property type="match status" value="1"/>
</dbReference>
<evidence type="ECO:0000259" key="11">
    <source>
        <dbReference type="PROSITE" id="PS50109"/>
    </source>
</evidence>
<dbReference type="InterPro" id="IPR005467">
    <property type="entry name" value="His_kinase_dom"/>
</dbReference>
<keyword evidence="9 10" id="KW-0472">Membrane</keyword>
<dbReference type="InterPro" id="IPR036097">
    <property type="entry name" value="HisK_dim/P_sf"/>
</dbReference>
<dbReference type="NCBIfam" id="TIGR00229">
    <property type="entry name" value="sensory_box"/>
    <property type="match status" value="1"/>
</dbReference>
<accession>A0ABX8XHS9</accession>
<evidence type="ECO:0000313" key="14">
    <source>
        <dbReference type="EMBL" id="QYX74791.1"/>
    </source>
</evidence>
<dbReference type="SUPFAM" id="SSF47384">
    <property type="entry name" value="Homodimeric domain of signal transducing histidine kinase"/>
    <property type="match status" value="1"/>
</dbReference>
<dbReference type="Pfam" id="PF00989">
    <property type="entry name" value="PAS"/>
    <property type="match status" value="1"/>
</dbReference>
<dbReference type="Gene3D" id="3.30.565.10">
    <property type="entry name" value="Histidine kinase-like ATPase, C-terminal domain"/>
    <property type="match status" value="1"/>
</dbReference>